<keyword evidence="1" id="KW-0472">Membrane</keyword>
<keyword evidence="1" id="KW-1133">Transmembrane helix</keyword>
<evidence type="ECO:0000256" key="1">
    <source>
        <dbReference type="SAM" id="Phobius"/>
    </source>
</evidence>
<evidence type="ECO:0000313" key="2">
    <source>
        <dbReference type="EMBL" id="NDY58507.1"/>
    </source>
</evidence>
<gene>
    <name evidence="2" type="ORF">G3N56_17370</name>
</gene>
<feature type="non-terminal residue" evidence="2">
    <location>
        <position position="1"/>
    </location>
</feature>
<keyword evidence="1" id="KW-0812">Transmembrane</keyword>
<name>A0A7K3NQY0_9BACT</name>
<organism evidence="2 3">
    <name type="scientific">Desulfolutivibrio sulfodismutans</name>
    <dbReference type="NCBI Taxonomy" id="63561"/>
    <lineage>
        <taxon>Bacteria</taxon>
        <taxon>Pseudomonadati</taxon>
        <taxon>Thermodesulfobacteriota</taxon>
        <taxon>Desulfovibrionia</taxon>
        <taxon>Desulfovibrionales</taxon>
        <taxon>Desulfovibrionaceae</taxon>
        <taxon>Desulfolutivibrio</taxon>
    </lineage>
</organism>
<sequence length="48" mass="4798">PTLAPVTDAMSFETSLAAAAVVAPLAAVAGAVLRVAKRNSDGKEHKHG</sequence>
<evidence type="ECO:0000313" key="3">
    <source>
        <dbReference type="Proteomes" id="UP000469724"/>
    </source>
</evidence>
<keyword evidence="3" id="KW-1185">Reference proteome</keyword>
<feature type="transmembrane region" description="Helical" evidence="1">
    <location>
        <begin position="16"/>
        <end position="36"/>
    </location>
</feature>
<dbReference type="Proteomes" id="UP000469724">
    <property type="component" value="Unassembled WGS sequence"/>
</dbReference>
<dbReference type="AlphaFoldDB" id="A0A7K3NQY0"/>
<reference evidence="2 3" key="1">
    <citation type="submission" date="2020-02" db="EMBL/GenBank/DDBJ databases">
        <title>Comparative genomics of sulfur disproportionating microorganisms.</title>
        <authorList>
            <person name="Ward L.M."/>
            <person name="Bertran E."/>
            <person name="Johnston D.T."/>
        </authorList>
    </citation>
    <scope>NUCLEOTIDE SEQUENCE [LARGE SCALE GENOMIC DNA]</scope>
    <source>
        <strain evidence="2 3">DSM 3696</strain>
    </source>
</reference>
<comment type="caution">
    <text evidence="2">The sequence shown here is derived from an EMBL/GenBank/DDBJ whole genome shotgun (WGS) entry which is preliminary data.</text>
</comment>
<dbReference type="EMBL" id="JAAGRQ010000108">
    <property type="protein sequence ID" value="NDY58507.1"/>
    <property type="molecule type" value="Genomic_DNA"/>
</dbReference>
<protein>
    <submittedName>
        <fullName evidence="2">4Fe-4S ferredoxin</fullName>
    </submittedName>
</protein>
<proteinExistence type="predicted"/>
<accession>A0A7K3NQY0</accession>